<dbReference type="InParanoid" id="A0A7C8IPR1"/>
<comment type="caution">
    <text evidence="3">The sequence shown here is derived from an EMBL/GenBank/DDBJ whole genome shotgun (WGS) entry which is preliminary data.</text>
</comment>
<dbReference type="InterPro" id="IPR003593">
    <property type="entry name" value="AAA+_ATPase"/>
</dbReference>
<dbReference type="SUPFAM" id="SSF52540">
    <property type="entry name" value="P-loop containing nucleoside triphosphate hydrolases"/>
    <property type="match status" value="1"/>
</dbReference>
<evidence type="ECO:0000259" key="2">
    <source>
        <dbReference type="SMART" id="SM00382"/>
    </source>
</evidence>
<feature type="compositionally biased region" description="Polar residues" evidence="1">
    <location>
        <begin position="89"/>
        <end position="99"/>
    </location>
</feature>
<dbReference type="EMBL" id="WUBL01000040">
    <property type="protein sequence ID" value="KAF2969141.1"/>
    <property type="molecule type" value="Genomic_DNA"/>
</dbReference>
<dbReference type="Pfam" id="PF22942">
    <property type="entry name" value="DUF7025"/>
    <property type="match status" value="1"/>
</dbReference>
<evidence type="ECO:0000256" key="1">
    <source>
        <dbReference type="SAM" id="MobiDB-lite"/>
    </source>
</evidence>
<dbReference type="GO" id="GO:0005524">
    <property type="term" value="F:ATP binding"/>
    <property type="evidence" value="ECO:0007669"/>
    <property type="project" value="InterPro"/>
</dbReference>
<protein>
    <recommendedName>
        <fullName evidence="2">AAA+ ATPase domain-containing protein</fullName>
    </recommendedName>
</protein>
<dbReference type="Gene3D" id="3.40.50.300">
    <property type="entry name" value="P-loop containing nucleotide triphosphate hydrolases"/>
    <property type="match status" value="1"/>
</dbReference>
<dbReference type="InterPro" id="IPR027417">
    <property type="entry name" value="P-loop_NTPase"/>
</dbReference>
<keyword evidence="4" id="KW-1185">Reference proteome</keyword>
<proteinExistence type="predicted"/>
<dbReference type="InterPro" id="IPR054289">
    <property type="entry name" value="DUF7025"/>
</dbReference>
<dbReference type="AlphaFoldDB" id="A0A7C8IPR1"/>
<reference evidence="3 4" key="1">
    <citation type="submission" date="2019-12" db="EMBL/GenBank/DDBJ databases">
        <title>Draft genome sequence of the ascomycete Xylaria multiplex DSM 110363.</title>
        <authorList>
            <person name="Buettner E."/>
            <person name="Kellner H."/>
        </authorList>
    </citation>
    <scope>NUCLEOTIDE SEQUENCE [LARGE SCALE GENOMIC DNA]</scope>
    <source>
        <strain evidence="3 4">DSM 110363</strain>
    </source>
</reference>
<dbReference type="PANTHER" id="PTHR46411">
    <property type="entry name" value="FAMILY ATPASE, PUTATIVE-RELATED"/>
    <property type="match status" value="1"/>
</dbReference>
<dbReference type="Proteomes" id="UP000481858">
    <property type="component" value="Unassembled WGS sequence"/>
</dbReference>
<dbReference type="InterPro" id="IPR003959">
    <property type="entry name" value="ATPase_AAA_core"/>
</dbReference>
<name>A0A7C8IPR1_9PEZI</name>
<dbReference type="Pfam" id="PF00004">
    <property type="entry name" value="AAA"/>
    <property type="match status" value="1"/>
</dbReference>
<dbReference type="SMART" id="SM00382">
    <property type="entry name" value="AAA"/>
    <property type="match status" value="1"/>
</dbReference>
<gene>
    <name evidence="3" type="ORF">GQX73_g4386</name>
</gene>
<accession>A0A7C8IPR1</accession>
<dbReference type="PANTHER" id="PTHR46411:SF2">
    <property type="entry name" value="AAA+ ATPASE DOMAIN-CONTAINING PROTEIN"/>
    <property type="match status" value="1"/>
</dbReference>
<organism evidence="3 4">
    <name type="scientific">Xylaria multiplex</name>
    <dbReference type="NCBI Taxonomy" id="323545"/>
    <lineage>
        <taxon>Eukaryota</taxon>
        <taxon>Fungi</taxon>
        <taxon>Dikarya</taxon>
        <taxon>Ascomycota</taxon>
        <taxon>Pezizomycotina</taxon>
        <taxon>Sordariomycetes</taxon>
        <taxon>Xylariomycetidae</taxon>
        <taxon>Xylariales</taxon>
        <taxon>Xylariaceae</taxon>
        <taxon>Xylaria</taxon>
    </lineage>
</organism>
<feature type="compositionally biased region" description="Polar residues" evidence="1">
    <location>
        <begin position="1"/>
        <end position="12"/>
    </location>
</feature>
<feature type="domain" description="AAA+ ATPase" evidence="2">
    <location>
        <begin position="484"/>
        <end position="611"/>
    </location>
</feature>
<dbReference type="GO" id="GO:0016887">
    <property type="term" value="F:ATP hydrolysis activity"/>
    <property type="evidence" value="ECO:0007669"/>
    <property type="project" value="InterPro"/>
</dbReference>
<evidence type="ECO:0000313" key="4">
    <source>
        <dbReference type="Proteomes" id="UP000481858"/>
    </source>
</evidence>
<sequence length="727" mass="81945">MGGQSPSKLSTEVATTRTPTTPSPPLPLVSSALKDAPISPVSPYYPRINAPRMEGSGFDSVLRTRRDSTVVSSTDGGSTAVSPDHTQPHHGQTWPQNPHSLGIESAQPSRSEPESYECRNPTWALKRASSNSLGAYPKEDHDSSGLTIIEPYEWVFHNWKKISQAAREDEEKHTNVHAELLLGFVKAERPSTWEKAVELGSGACKEIAFEDLWLIYPVGATIFTKDDGGWRAYKVERTDSGSQSSRSSMFVHCLYLDLEETGQWLTSQHEIITVQSYTSERSIADLQIVPEWYFPKPNDLQNELIQRGKLFWEHSRKVNYKKYNGNAWPRSSQDDPVNIIIDYVTSSKHNEVTGKTSATSCGASACPVCFGEALALSSYPSRAPHDPSVCTKQPCGPVEEIGDCIDDVHAPLLFCPSRIWAFSLRHKSWELIPPQDIGEVHQEEDALSELEMRPDDKRCLESALLNLKNENKANNDSVVGRKGRGSTILLHGSPGTGKTLTAECLAAKHAVPLYRITCGDLGIDADVLKERLQQAFLRATNWKALLLLDEADIFTQARNLQDLRRYVLVSIFFHYLDNSEALLLMTTNRVDKLDFELGSRLQIAIELPKLSFESQKRIWKTWIRRLGNLEPYQEQSLYQYIDVHLATVEEGKYTMMNGRQIRNCVAAASALARQDREDLDYMYIGRMLKLGQDFRELMNETSNDPLVRYEHLLRCGTRQTEQKKSNR</sequence>
<feature type="region of interest" description="Disordered" evidence="1">
    <location>
        <begin position="1"/>
        <end position="116"/>
    </location>
</feature>
<dbReference type="OrthoDB" id="10042665at2759"/>
<feature type="compositionally biased region" description="Low complexity" evidence="1">
    <location>
        <begin position="69"/>
        <end position="82"/>
    </location>
</feature>
<evidence type="ECO:0000313" key="3">
    <source>
        <dbReference type="EMBL" id="KAF2969141.1"/>
    </source>
</evidence>